<protein>
    <submittedName>
        <fullName evidence="2">Uncharacterized protein</fullName>
    </submittedName>
</protein>
<dbReference type="EMBL" id="KQ996072">
    <property type="protein sequence ID" value="KZV45498.1"/>
    <property type="molecule type" value="Genomic_DNA"/>
</dbReference>
<accession>A0A2Z7CEZ0</accession>
<organism evidence="2 3">
    <name type="scientific">Dorcoceras hygrometricum</name>
    <dbReference type="NCBI Taxonomy" id="472368"/>
    <lineage>
        <taxon>Eukaryota</taxon>
        <taxon>Viridiplantae</taxon>
        <taxon>Streptophyta</taxon>
        <taxon>Embryophyta</taxon>
        <taxon>Tracheophyta</taxon>
        <taxon>Spermatophyta</taxon>
        <taxon>Magnoliopsida</taxon>
        <taxon>eudicotyledons</taxon>
        <taxon>Gunneridae</taxon>
        <taxon>Pentapetalae</taxon>
        <taxon>asterids</taxon>
        <taxon>lamiids</taxon>
        <taxon>Lamiales</taxon>
        <taxon>Gesneriaceae</taxon>
        <taxon>Didymocarpoideae</taxon>
        <taxon>Trichosporeae</taxon>
        <taxon>Loxocarpinae</taxon>
        <taxon>Dorcoceras</taxon>
    </lineage>
</organism>
<evidence type="ECO:0000256" key="1">
    <source>
        <dbReference type="SAM" id="MobiDB-lite"/>
    </source>
</evidence>
<gene>
    <name evidence="2" type="ORF">F511_08001</name>
</gene>
<reference evidence="2 3" key="1">
    <citation type="journal article" date="2015" name="Proc. Natl. Acad. Sci. U.S.A.">
        <title>The resurrection genome of Boea hygrometrica: A blueprint for survival of dehydration.</title>
        <authorList>
            <person name="Xiao L."/>
            <person name="Yang G."/>
            <person name="Zhang L."/>
            <person name="Yang X."/>
            <person name="Zhao S."/>
            <person name="Ji Z."/>
            <person name="Zhou Q."/>
            <person name="Hu M."/>
            <person name="Wang Y."/>
            <person name="Chen M."/>
            <person name="Xu Y."/>
            <person name="Jin H."/>
            <person name="Xiao X."/>
            <person name="Hu G."/>
            <person name="Bao F."/>
            <person name="Hu Y."/>
            <person name="Wan P."/>
            <person name="Li L."/>
            <person name="Deng X."/>
            <person name="Kuang T."/>
            <person name="Xiang C."/>
            <person name="Zhu J.K."/>
            <person name="Oliver M.J."/>
            <person name="He Y."/>
        </authorList>
    </citation>
    <scope>NUCLEOTIDE SEQUENCE [LARGE SCALE GENOMIC DNA]</scope>
    <source>
        <strain evidence="3">cv. XS01</strain>
    </source>
</reference>
<evidence type="ECO:0000313" key="3">
    <source>
        <dbReference type="Proteomes" id="UP000250235"/>
    </source>
</evidence>
<keyword evidence="3" id="KW-1185">Reference proteome</keyword>
<evidence type="ECO:0000313" key="2">
    <source>
        <dbReference type="EMBL" id="KZV45498.1"/>
    </source>
</evidence>
<dbReference type="Proteomes" id="UP000250235">
    <property type="component" value="Unassembled WGS sequence"/>
</dbReference>
<sequence>MPEHSPEQRTAGGHQRNFGRQPRRGPPSAKHGRAQEAELSAHRPSSSGAPHAPSLPSREHCDVLSMQIDSDLVIYRTTLVRTFQVVTICRVDKSESTRSFLGKCVYLVTLVMSLFDLQDVCIAIGSLATLDLPMFIDLIGIYGLKVPYCTLTTINWFLQELSAISRGSWGDVARRSYHDPMGKSGIVIPEPQWLWAHG</sequence>
<feature type="region of interest" description="Disordered" evidence="1">
    <location>
        <begin position="1"/>
        <end position="55"/>
    </location>
</feature>
<proteinExistence type="predicted"/>
<dbReference type="AlphaFoldDB" id="A0A2Z7CEZ0"/>
<name>A0A2Z7CEZ0_9LAMI</name>